<gene>
    <name evidence="1" type="ORF">FKJ08_02750</name>
</gene>
<reference evidence="1" key="1">
    <citation type="submission" date="2019-06" db="EMBL/GenBank/DDBJ databases">
        <authorList>
            <consortium name="NARMS: The National Antimicrobial Resistance Monitoring System"/>
        </authorList>
    </citation>
    <scope>NUCLEOTIDE SEQUENCE</scope>
    <source>
        <strain evidence="1">FSIS31902190</strain>
    </source>
</reference>
<protein>
    <submittedName>
        <fullName evidence="1">Uncharacterized protein</fullName>
    </submittedName>
</protein>
<evidence type="ECO:0000313" key="1">
    <source>
        <dbReference type="EMBL" id="ECL0294558.1"/>
    </source>
</evidence>
<comment type="caution">
    <text evidence="1">The sequence shown here is derived from an EMBL/GenBank/DDBJ whole genome shotgun (WGS) entry which is preliminary data.</text>
</comment>
<organism evidence="1">
    <name type="scientific">Campylobacter jejuni</name>
    <dbReference type="NCBI Taxonomy" id="197"/>
    <lineage>
        <taxon>Bacteria</taxon>
        <taxon>Pseudomonadati</taxon>
        <taxon>Campylobacterota</taxon>
        <taxon>Epsilonproteobacteria</taxon>
        <taxon>Campylobacterales</taxon>
        <taxon>Campylobacteraceae</taxon>
        <taxon>Campylobacter</taxon>
    </lineage>
</organism>
<name>A0A5Y7EWV7_CAMJU</name>
<feature type="non-terminal residue" evidence="1">
    <location>
        <position position="64"/>
    </location>
</feature>
<sequence length="64" mass="7893">MLPSFKADFEVAIKWEKERECQEAINDKIEPYYNIEIEKAKDENYLYDYLCNSWLENPLYFIFQ</sequence>
<accession>A0A5Y7EWV7</accession>
<proteinExistence type="predicted"/>
<dbReference type="AlphaFoldDB" id="A0A5Y7EWV7"/>
<dbReference type="EMBL" id="AAJEOT010000012">
    <property type="protein sequence ID" value="ECL0294558.1"/>
    <property type="molecule type" value="Genomic_DNA"/>
</dbReference>